<evidence type="ECO:0000256" key="8">
    <source>
        <dbReference type="ARBA" id="ARBA00022840"/>
    </source>
</evidence>
<dbReference type="AlphaFoldDB" id="A0AAX6GUA8"/>
<dbReference type="PANTHER" id="PTHR27009">
    <property type="entry name" value="RUST RESISTANCE KINASE LR10-RELATED"/>
    <property type="match status" value="1"/>
</dbReference>
<keyword evidence="2 13" id="KW-0723">Serine/threonine-protein kinase</keyword>
<keyword evidence="5" id="KW-0732">Signal</keyword>
<dbReference type="GO" id="GO:0004674">
    <property type="term" value="F:protein serine/threonine kinase activity"/>
    <property type="evidence" value="ECO:0007669"/>
    <property type="project" value="UniProtKB-KW"/>
</dbReference>
<dbReference type="InterPro" id="IPR001245">
    <property type="entry name" value="Ser-Thr/Tyr_kinase_cat_dom"/>
</dbReference>
<comment type="caution">
    <text evidence="16">The sequence shown here is derived from an EMBL/GenBank/DDBJ whole genome shotgun (WGS) entry which is preliminary data.</text>
</comment>
<dbReference type="InterPro" id="IPR045874">
    <property type="entry name" value="LRK10/LRL21-25-like"/>
</dbReference>
<accession>A0AAX6GUA8</accession>
<dbReference type="Proteomes" id="UP001140949">
    <property type="component" value="Unassembled WGS sequence"/>
</dbReference>
<evidence type="ECO:0000256" key="4">
    <source>
        <dbReference type="ARBA" id="ARBA00022692"/>
    </source>
</evidence>
<evidence type="ECO:0000256" key="2">
    <source>
        <dbReference type="ARBA" id="ARBA00022527"/>
    </source>
</evidence>
<evidence type="ECO:0000256" key="11">
    <source>
        <dbReference type="ARBA" id="ARBA00023180"/>
    </source>
</evidence>
<keyword evidence="7 16" id="KW-0418">Kinase</keyword>
<name>A0AAX6GUA8_IRIPA</name>
<keyword evidence="6 12" id="KW-0547">Nucleotide-binding</keyword>
<feature type="transmembrane region" description="Helical" evidence="14">
    <location>
        <begin position="12"/>
        <end position="32"/>
    </location>
</feature>
<evidence type="ECO:0000256" key="3">
    <source>
        <dbReference type="ARBA" id="ARBA00022679"/>
    </source>
</evidence>
<evidence type="ECO:0000256" key="5">
    <source>
        <dbReference type="ARBA" id="ARBA00022729"/>
    </source>
</evidence>
<keyword evidence="9 14" id="KW-1133">Transmembrane helix</keyword>
<organism evidence="16 17">
    <name type="scientific">Iris pallida</name>
    <name type="common">Sweet iris</name>
    <dbReference type="NCBI Taxonomy" id="29817"/>
    <lineage>
        <taxon>Eukaryota</taxon>
        <taxon>Viridiplantae</taxon>
        <taxon>Streptophyta</taxon>
        <taxon>Embryophyta</taxon>
        <taxon>Tracheophyta</taxon>
        <taxon>Spermatophyta</taxon>
        <taxon>Magnoliopsida</taxon>
        <taxon>Liliopsida</taxon>
        <taxon>Asparagales</taxon>
        <taxon>Iridaceae</taxon>
        <taxon>Iridoideae</taxon>
        <taxon>Irideae</taxon>
        <taxon>Iris</taxon>
    </lineage>
</organism>
<keyword evidence="4 14" id="KW-0812">Transmembrane</keyword>
<evidence type="ECO:0000256" key="9">
    <source>
        <dbReference type="ARBA" id="ARBA00022989"/>
    </source>
</evidence>
<dbReference type="InterPro" id="IPR017441">
    <property type="entry name" value="Protein_kinase_ATP_BS"/>
</dbReference>
<dbReference type="PROSITE" id="PS00107">
    <property type="entry name" value="PROTEIN_KINASE_ATP"/>
    <property type="match status" value="1"/>
</dbReference>
<feature type="binding site" evidence="12">
    <location>
        <position position="118"/>
    </location>
    <ligand>
        <name>ATP</name>
        <dbReference type="ChEBI" id="CHEBI:30616"/>
    </ligand>
</feature>
<keyword evidence="10 14" id="KW-0472">Membrane</keyword>
<keyword evidence="8 12" id="KW-0067">ATP-binding</keyword>
<evidence type="ECO:0000256" key="14">
    <source>
        <dbReference type="SAM" id="Phobius"/>
    </source>
</evidence>
<dbReference type="Gene3D" id="1.10.510.10">
    <property type="entry name" value="Transferase(Phosphotransferase) domain 1"/>
    <property type="match status" value="1"/>
</dbReference>
<dbReference type="SMART" id="SM00220">
    <property type="entry name" value="S_TKc"/>
    <property type="match status" value="1"/>
</dbReference>
<evidence type="ECO:0000256" key="10">
    <source>
        <dbReference type="ARBA" id="ARBA00023136"/>
    </source>
</evidence>
<dbReference type="Pfam" id="PF07714">
    <property type="entry name" value="PK_Tyr_Ser-Thr"/>
    <property type="match status" value="1"/>
</dbReference>
<keyword evidence="17" id="KW-1185">Reference proteome</keyword>
<protein>
    <submittedName>
        <fullName evidence="16">G-type lectin S-receptor-like serine/threonine-protein kinase</fullName>
    </submittedName>
</protein>
<dbReference type="PROSITE" id="PS00108">
    <property type="entry name" value="PROTEIN_KINASE_ST"/>
    <property type="match status" value="1"/>
</dbReference>
<dbReference type="InterPro" id="IPR008271">
    <property type="entry name" value="Ser/Thr_kinase_AS"/>
</dbReference>
<proteinExistence type="inferred from homology"/>
<dbReference type="GO" id="GO:0016020">
    <property type="term" value="C:membrane"/>
    <property type="evidence" value="ECO:0007669"/>
    <property type="project" value="UniProtKB-SubCell"/>
</dbReference>
<keyword evidence="11" id="KW-0325">Glycoprotein</keyword>
<dbReference type="FunFam" id="1.10.510.10:FF:000537">
    <property type="entry name" value="Putative receptor-like protein kinase"/>
    <property type="match status" value="1"/>
</dbReference>
<evidence type="ECO:0000313" key="17">
    <source>
        <dbReference type="Proteomes" id="UP001140949"/>
    </source>
</evidence>
<feature type="domain" description="Protein kinase" evidence="15">
    <location>
        <begin position="90"/>
        <end position="377"/>
    </location>
</feature>
<comment type="subcellular location">
    <subcellularLocation>
        <location evidence="1">Membrane</location>
        <topology evidence="1">Single-pass type I membrane protein</topology>
    </subcellularLocation>
</comment>
<gene>
    <name evidence="16" type="ORF">M6B38_346875</name>
</gene>
<dbReference type="PROSITE" id="PS50011">
    <property type="entry name" value="PROTEIN_KINASE_DOM"/>
    <property type="match status" value="1"/>
</dbReference>
<evidence type="ECO:0000256" key="13">
    <source>
        <dbReference type="RuleBase" id="RU000304"/>
    </source>
</evidence>
<dbReference type="InterPro" id="IPR000719">
    <property type="entry name" value="Prot_kinase_dom"/>
</dbReference>
<evidence type="ECO:0000256" key="6">
    <source>
        <dbReference type="ARBA" id="ARBA00022741"/>
    </source>
</evidence>
<sequence>MSTSGEVPSIVLFVVSGVVIIVVAILVTKCYLRRMKQRRSRSRNPLPPPSRPGLGADSIIELGSVEEFLDGILKEKPIRFTPQHLIDCTWNYSVTLGSGGFGTVYKGVLLNGVQVAVKILRGTSDKRAEEQQFMAEVGTIGRTYHINLVKLYGFCFDETAKALVYEYMEKGSLEGYLFGKERTVIEFEKLRDIAVGTAKGLRYLHEECQQKIVHYDIKPANVLLDANFCPKVADFGLAKLCDRENTHMAITGGGRGTPGYAAPELWMPFPVTHKCDVYSYGMLLFEIVGRRRNLEFSRGESQQWFPTLVWEKFQQGQLESIVSLCGIEEHNRDKAGTMCQVALWCVQYQPEARPSMSSVVRMLEGDEEIVPPTNPFLHMMSNPAVSSSVTSKSETASEFSVLMSV</sequence>
<keyword evidence="3" id="KW-0808">Transferase</keyword>
<dbReference type="GO" id="GO:0005524">
    <property type="term" value="F:ATP binding"/>
    <property type="evidence" value="ECO:0007669"/>
    <property type="project" value="UniProtKB-UniRule"/>
</dbReference>
<comment type="similarity">
    <text evidence="13">Belongs to the protein kinase superfamily.</text>
</comment>
<evidence type="ECO:0000256" key="1">
    <source>
        <dbReference type="ARBA" id="ARBA00004479"/>
    </source>
</evidence>
<reference evidence="16" key="2">
    <citation type="submission" date="2023-04" db="EMBL/GenBank/DDBJ databases">
        <authorList>
            <person name="Bruccoleri R.E."/>
            <person name="Oakeley E.J."/>
            <person name="Faust A.-M."/>
            <person name="Dessus-Babus S."/>
            <person name="Altorfer M."/>
            <person name="Burckhardt D."/>
            <person name="Oertli M."/>
            <person name="Naumann U."/>
            <person name="Petersen F."/>
            <person name="Wong J."/>
        </authorList>
    </citation>
    <scope>NUCLEOTIDE SEQUENCE</scope>
    <source>
        <strain evidence="16">GSM-AAB239-AS_SAM_17_03QT</strain>
        <tissue evidence="16">Leaf</tissue>
    </source>
</reference>
<evidence type="ECO:0000256" key="12">
    <source>
        <dbReference type="PROSITE-ProRule" id="PRU10141"/>
    </source>
</evidence>
<evidence type="ECO:0000256" key="7">
    <source>
        <dbReference type="ARBA" id="ARBA00022777"/>
    </source>
</evidence>
<dbReference type="Gene3D" id="3.30.200.20">
    <property type="entry name" value="Phosphorylase Kinase, domain 1"/>
    <property type="match status" value="1"/>
</dbReference>
<dbReference type="SUPFAM" id="SSF56112">
    <property type="entry name" value="Protein kinase-like (PK-like)"/>
    <property type="match status" value="1"/>
</dbReference>
<evidence type="ECO:0000313" key="16">
    <source>
        <dbReference type="EMBL" id="KAJ6831841.1"/>
    </source>
</evidence>
<evidence type="ECO:0000259" key="15">
    <source>
        <dbReference type="PROSITE" id="PS50011"/>
    </source>
</evidence>
<reference evidence="16" key="1">
    <citation type="journal article" date="2023" name="GigaByte">
        <title>Genome assembly of the bearded iris, Iris pallida Lam.</title>
        <authorList>
            <person name="Bruccoleri R.E."/>
            <person name="Oakeley E.J."/>
            <person name="Faust A.M.E."/>
            <person name="Altorfer M."/>
            <person name="Dessus-Babus S."/>
            <person name="Burckhardt D."/>
            <person name="Oertli M."/>
            <person name="Naumann U."/>
            <person name="Petersen F."/>
            <person name="Wong J."/>
        </authorList>
    </citation>
    <scope>NUCLEOTIDE SEQUENCE</scope>
    <source>
        <strain evidence="16">GSM-AAB239-AS_SAM_17_03QT</strain>
    </source>
</reference>
<dbReference type="EMBL" id="JANAVB010016400">
    <property type="protein sequence ID" value="KAJ6831841.1"/>
    <property type="molecule type" value="Genomic_DNA"/>
</dbReference>
<dbReference type="InterPro" id="IPR011009">
    <property type="entry name" value="Kinase-like_dom_sf"/>
</dbReference>